<dbReference type="GO" id="GO:0006835">
    <property type="term" value="P:dicarboxylic acid transport"/>
    <property type="evidence" value="ECO:0007669"/>
    <property type="project" value="TreeGrafter"/>
</dbReference>
<evidence type="ECO:0000256" key="6">
    <source>
        <dbReference type="ARBA" id="ARBA00023136"/>
    </source>
</evidence>
<keyword evidence="3" id="KW-1003">Cell membrane</keyword>
<dbReference type="eggNOG" id="COG1823">
    <property type="taxonomic scope" value="Bacteria"/>
</dbReference>
<dbReference type="GO" id="GO:0005886">
    <property type="term" value="C:plasma membrane"/>
    <property type="evidence" value="ECO:0007669"/>
    <property type="project" value="UniProtKB-SubCell"/>
</dbReference>
<dbReference type="InterPro" id="IPR036458">
    <property type="entry name" value="Na:dicarbo_symporter_sf"/>
</dbReference>
<dbReference type="InterPro" id="IPR001991">
    <property type="entry name" value="Na-dicarboxylate_symporter"/>
</dbReference>
<feature type="transmembrane region" description="Helical" evidence="7">
    <location>
        <begin position="164"/>
        <end position="182"/>
    </location>
</feature>
<feature type="transmembrane region" description="Helical" evidence="7">
    <location>
        <begin position="6"/>
        <end position="25"/>
    </location>
</feature>
<feature type="transmembrane region" description="Helical" evidence="7">
    <location>
        <begin position="202"/>
        <end position="223"/>
    </location>
</feature>
<feature type="transmembrane region" description="Helical" evidence="7">
    <location>
        <begin position="101"/>
        <end position="122"/>
    </location>
</feature>
<keyword evidence="9" id="KW-1185">Reference proteome</keyword>
<evidence type="ECO:0000256" key="3">
    <source>
        <dbReference type="ARBA" id="ARBA00022475"/>
    </source>
</evidence>
<dbReference type="SUPFAM" id="SSF118215">
    <property type="entry name" value="Proton glutamate symport protein"/>
    <property type="match status" value="1"/>
</dbReference>
<proteinExistence type="predicted"/>
<feature type="transmembrane region" description="Helical" evidence="7">
    <location>
        <begin position="32"/>
        <end position="50"/>
    </location>
</feature>
<comment type="subcellular location">
    <subcellularLocation>
        <location evidence="1">Cell membrane</location>
        <topology evidence="1">Multi-pass membrane protein</topology>
    </subcellularLocation>
</comment>
<evidence type="ECO:0008006" key="10">
    <source>
        <dbReference type="Google" id="ProtNLM"/>
    </source>
</evidence>
<feature type="transmembrane region" description="Helical" evidence="7">
    <location>
        <begin position="235"/>
        <end position="263"/>
    </location>
</feature>
<dbReference type="PANTHER" id="PTHR42865">
    <property type="entry name" value="PROTON/GLUTAMATE-ASPARTATE SYMPORTER"/>
    <property type="match status" value="1"/>
</dbReference>
<feature type="transmembrane region" description="Helical" evidence="7">
    <location>
        <begin position="56"/>
        <end position="80"/>
    </location>
</feature>
<evidence type="ECO:0000313" key="8">
    <source>
        <dbReference type="EMBL" id="SEI41687.1"/>
    </source>
</evidence>
<dbReference type="EMBL" id="FNYK01000003">
    <property type="protein sequence ID" value="SEI41687.1"/>
    <property type="molecule type" value="Genomic_DNA"/>
</dbReference>
<dbReference type="AlphaFoldDB" id="A0A1H6QNC3"/>
<protein>
    <recommendedName>
        <fullName evidence="10">Na+/H+-dicarboxylate symporter</fullName>
    </recommendedName>
</protein>
<feature type="transmembrane region" description="Helical" evidence="7">
    <location>
        <begin position="350"/>
        <end position="367"/>
    </location>
</feature>
<evidence type="ECO:0000256" key="4">
    <source>
        <dbReference type="ARBA" id="ARBA00022692"/>
    </source>
</evidence>
<evidence type="ECO:0000256" key="1">
    <source>
        <dbReference type="ARBA" id="ARBA00004651"/>
    </source>
</evidence>
<dbReference type="Gene3D" id="1.10.3860.10">
    <property type="entry name" value="Sodium:dicarboxylate symporter"/>
    <property type="match status" value="1"/>
</dbReference>
<dbReference type="PRINTS" id="PR00173">
    <property type="entry name" value="EDTRNSPORT"/>
</dbReference>
<gene>
    <name evidence="8" type="ORF">SAMN04487834_100337</name>
</gene>
<evidence type="ECO:0000256" key="7">
    <source>
        <dbReference type="SAM" id="Phobius"/>
    </source>
</evidence>
<dbReference type="OrthoDB" id="7778689at2"/>
<dbReference type="GO" id="GO:0015293">
    <property type="term" value="F:symporter activity"/>
    <property type="evidence" value="ECO:0007669"/>
    <property type="project" value="UniProtKB-KW"/>
</dbReference>
<dbReference type="PANTHER" id="PTHR42865:SF7">
    <property type="entry name" value="PROTON_GLUTAMATE-ASPARTATE SYMPORTER"/>
    <property type="match status" value="1"/>
</dbReference>
<evidence type="ECO:0000256" key="5">
    <source>
        <dbReference type="ARBA" id="ARBA00022989"/>
    </source>
</evidence>
<dbReference type="RefSeq" id="WP_074731175.1">
    <property type="nucleotide sequence ID" value="NZ_FNYK01000003.1"/>
</dbReference>
<name>A0A1H6QNC3_9FIRM</name>
<feature type="transmembrane region" description="Helical" evidence="7">
    <location>
        <begin position="275"/>
        <end position="296"/>
    </location>
</feature>
<dbReference type="Pfam" id="PF00375">
    <property type="entry name" value="SDF"/>
    <property type="match status" value="1"/>
</dbReference>
<keyword evidence="5 7" id="KW-1133">Transmembrane helix</keyword>
<feature type="transmembrane region" description="Helical" evidence="7">
    <location>
        <begin position="316"/>
        <end position="338"/>
    </location>
</feature>
<feature type="transmembrane region" description="Helical" evidence="7">
    <location>
        <begin position="373"/>
        <end position="393"/>
    </location>
</feature>
<dbReference type="Proteomes" id="UP000183028">
    <property type="component" value="Unassembled WGS sequence"/>
</dbReference>
<keyword evidence="6 7" id="KW-0472">Membrane</keyword>
<sequence>MTFTVLDFVAAAVALVMFAVLFFLDKKKNLDFSLLILLGTAFGILLGVLFTTHYNIVAMVGTIYSQALSAFVVPLLLFSVTASITNLSDSIRLKNIGLKSVLWLLFQTLSASVLTLIAAEIFNVGANFHYVPEAATKAREVPSVIDTIVGLFPSNLVAQWSTNAVVPVIVFAIIVALAYNSLVKDNPDVVYFKKFIDAGNKVMSGAIGIVIDFTPYAVTALIFRAVGANKISDMLPLLLVLVIAYALSAIQIFGVETLLIKFVAKLNPIQFLRKVAPAGVVAFTSESSIGTLPVTIRQLKEKIGVHEDIASFTASLGANLGMPGCAGMWPMLLAIFVVHMQKLNYTAGDYGLLIVLTLLVSIGTVGVPGTATITATALFTAAGLPIEMIVLFSPISMIVDMARTATNVIGAATATVLVAESENMIDHEVYNADNADQKGIAKANA</sequence>
<keyword evidence="4 7" id="KW-0812">Transmembrane</keyword>
<keyword evidence="2" id="KW-0813">Transport</keyword>
<dbReference type="STRING" id="322505.SAMN04487836_1556"/>
<organism evidence="8 9">
    <name type="scientific">Sharpea azabuensis</name>
    <dbReference type="NCBI Taxonomy" id="322505"/>
    <lineage>
        <taxon>Bacteria</taxon>
        <taxon>Bacillati</taxon>
        <taxon>Bacillota</taxon>
        <taxon>Erysipelotrichia</taxon>
        <taxon>Erysipelotrichales</taxon>
        <taxon>Coprobacillaceae</taxon>
        <taxon>Sharpea</taxon>
    </lineage>
</organism>
<evidence type="ECO:0000313" key="9">
    <source>
        <dbReference type="Proteomes" id="UP000183028"/>
    </source>
</evidence>
<reference evidence="9" key="1">
    <citation type="submission" date="2016-10" db="EMBL/GenBank/DDBJ databases">
        <authorList>
            <person name="Varghese N."/>
        </authorList>
    </citation>
    <scope>NUCLEOTIDE SEQUENCE [LARGE SCALE GENOMIC DNA]</scope>
    <source>
        <strain evidence="9">DSM 20406</strain>
    </source>
</reference>
<accession>A0A1H6QNC3</accession>
<evidence type="ECO:0000256" key="2">
    <source>
        <dbReference type="ARBA" id="ARBA00022448"/>
    </source>
</evidence>